<evidence type="ECO:0000313" key="2">
    <source>
        <dbReference type="Proteomes" id="UP001054821"/>
    </source>
</evidence>
<comment type="caution">
    <text evidence="1">The sequence shown here is derived from an EMBL/GenBank/DDBJ whole genome shotgun (WGS) entry which is preliminary data.</text>
</comment>
<gene>
    <name evidence="1" type="ORF">L3X38_034933</name>
</gene>
<organism evidence="1 2">
    <name type="scientific">Prunus dulcis</name>
    <name type="common">Almond</name>
    <name type="synonym">Amygdalus dulcis</name>
    <dbReference type="NCBI Taxonomy" id="3755"/>
    <lineage>
        <taxon>Eukaryota</taxon>
        <taxon>Viridiplantae</taxon>
        <taxon>Streptophyta</taxon>
        <taxon>Embryophyta</taxon>
        <taxon>Tracheophyta</taxon>
        <taxon>Spermatophyta</taxon>
        <taxon>Magnoliopsida</taxon>
        <taxon>eudicotyledons</taxon>
        <taxon>Gunneridae</taxon>
        <taxon>Pentapetalae</taxon>
        <taxon>rosids</taxon>
        <taxon>fabids</taxon>
        <taxon>Rosales</taxon>
        <taxon>Rosaceae</taxon>
        <taxon>Amygdaloideae</taxon>
        <taxon>Amygdaleae</taxon>
        <taxon>Prunus</taxon>
    </lineage>
</organism>
<keyword evidence="2" id="KW-1185">Reference proteome</keyword>
<dbReference type="AlphaFoldDB" id="A0AAD4VIR7"/>
<dbReference type="Proteomes" id="UP001054821">
    <property type="component" value="Chromosome 6"/>
</dbReference>
<accession>A0AAD4VIR7</accession>
<sequence>MDSIIWFGFGEISWSNQWNTNVFGHLKKRKARILSRIDGIQRALRLEPNRFLNQFEVALVEEFNTLLDQEAICRHQKSRIKWLQAGDRNTKFFHLSTIIRRRRNKIERLKNEHGEWVEEASAIKDLVVSIDSIDLNHLNKSIDIMDVKESLFSIGSLKALGVDGFPAPFYQNHWSICDNEIVDLIRKAMEDCTVPTRLNDALIMLIPKVDSPSIYDAI</sequence>
<dbReference type="EMBL" id="JAJFAZ020000006">
    <property type="protein sequence ID" value="KAI5325859.1"/>
    <property type="molecule type" value="Genomic_DNA"/>
</dbReference>
<proteinExistence type="predicted"/>
<reference evidence="1 2" key="1">
    <citation type="journal article" date="2022" name="G3 (Bethesda)">
        <title>Whole-genome sequence and methylome profiling of the almond [Prunus dulcis (Mill.) D.A. Webb] cultivar 'Nonpareil'.</title>
        <authorList>
            <person name="D'Amico-Willman K.M."/>
            <person name="Ouma W.Z."/>
            <person name="Meulia T."/>
            <person name="Sideli G.M."/>
            <person name="Gradziel T.M."/>
            <person name="Fresnedo-Ramirez J."/>
        </authorList>
    </citation>
    <scope>NUCLEOTIDE SEQUENCE [LARGE SCALE GENOMIC DNA]</scope>
    <source>
        <strain evidence="1">Clone GOH B32 T37-40</strain>
    </source>
</reference>
<name>A0AAD4VIR7_PRUDU</name>
<protein>
    <submittedName>
        <fullName evidence="1">Uncharacterized protein</fullName>
    </submittedName>
</protein>
<evidence type="ECO:0000313" key="1">
    <source>
        <dbReference type="EMBL" id="KAI5325859.1"/>
    </source>
</evidence>